<feature type="region of interest" description="Disordered" evidence="1">
    <location>
        <begin position="1"/>
        <end position="59"/>
    </location>
</feature>
<reference evidence="2" key="1">
    <citation type="journal article" date="2014" name="Int. J. Syst. Evol. Microbiol.">
        <title>Complete genome sequence of Corynebacterium casei LMG S-19264T (=DSM 44701T), isolated from a smear-ripened cheese.</title>
        <authorList>
            <consortium name="US DOE Joint Genome Institute (JGI-PGF)"/>
            <person name="Walter F."/>
            <person name="Albersmeier A."/>
            <person name="Kalinowski J."/>
            <person name="Ruckert C."/>
        </authorList>
    </citation>
    <scope>NUCLEOTIDE SEQUENCE</scope>
    <source>
        <strain evidence="2">CCM 7897</strain>
    </source>
</reference>
<gene>
    <name evidence="2" type="ORF">GCM10007301_13030</name>
</gene>
<evidence type="ECO:0000313" key="3">
    <source>
        <dbReference type="Proteomes" id="UP000606044"/>
    </source>
</evidence>
<proteinExistence type="predicted"/>
<dbReference type="AlphaFoldDB" id="A0A917F975"/>
<dbReference type="Proteomes" id="UP000606044">
    <property type="component" value="Unassembled WGS sequence"/>
</dbReference>
<sequence>MSDERTAADKAANPEAETVDTSVPASQPEPLSDKALDAVAGAGRINSSQYPKGWVSETE</sequence>
<protein>
    <submittedName>
        <fullName evidence="2">Uncharacterized protein</fullName>
    </submittedName>
</protein>
<name>A0A917F975_9HYPH</name>
<comment type="caution">
    <text evidence="2">The sequence shown here is derived from an EMBL/GenBank/DDBJ whole genome shotgun (WGS) entry which is preliminary data.</text>
</comment>
<organism evidence="2 3">
    <name type="scientific">Azorhizobium oxalatiphilum</name>
    <dbReference type="NCBI Taxonomy" id="980631"/>
    <lineage>
        <taxon>Bacteria</taxon>
        <taxon>Pseudomonadati</taxon>
        <taxon>Pseudomonadota</taxon>
        <taxon>Alphaproteobacteria</taxon>
        <taxon>Hyphomicrobiales</taxon>
        <taxon>Xanthobacteraceae</taxon>
        <taxon>Azorhizobium</taxon>
    </lineage>
</organism>
<dbReference type="RefSeq" id="WP_188576455.1">
    <property type="nucleotide sequence ID" value="NZ_BMCT01000001.1"/>
</dbReference>
<keyword evidence="3" id="KW-1185">Reference proteome</keyword>
<reference evidence="2" key="2">
    <citation type="submission" date="2020-09" db="EMBL/GenBank/DDBJ databases">
        <authorList>
            <person name="Sun Q."/>
            <person name="Sedlacek I."/>
        </authorList>
    </citation>
    <scope>NUCLEOTIDE SEQUENCE</scope>
    <source>
        <strain evidence="2">CCM 7897</strain>
    </source>
</reference>
<accession>A0A917F975</accession>
<evidence type="ECO:0000313" key="2">
    <source>
        <dbReference type="EMBL" id="GGF54887.1"/>
    </source>
</evidence>
<dbReference type="EMBL" id="BMCT01000001">
    <property type="protein sequence ID" value="GGF54887.1"/>
    <property type="molecule type" value="Genomic_DNA"/>
</dbReference>
<evidence type="ECO:0000256" key="1">
    <source>
        <dbReference type="SAM" id="MobiDB-lite"/>
    </source>
</evidence>